<evidence type="ECO:0000256" key="1">
    <source>
        <dbReference type="SAM" id="MobiDB-lite"/>
    </source>
</evidence>
<protein>
    <recommendedName>
        <fullName evidence="5">Ion transport domain-containing protein</fullName>
    </recommendedName>
</protein>
<proteinExistence type="predicted"/>
<comment type="caution">
    <text evidence="3">The sequence shown here is derived from an EMBL/GenBank/DDBJ whole genome shotgun (WGS) entry which is preliminary data.</text>
</comment>
<name>A0A397UB78_9GLOM</name>
<dbReference type="AlphaFoldDB" id="A0A397UB78"/>
<evidence type="ECO:0000313" key="4">
    <source>
        <dbReference type="Proteomes" id="UP000266673"/>
    </source>
</evidence>
<organism evidence="3 4">
    <name type="scientific">Gigaspora rosea</name>
    <dbReference type="NCBI Taxonomy" id="44941"/>
    <lineage>
        <taxon>Eukaryota</taxon>
        <taxon>Fungi</taxon>
        <taxon>Fungi incertae sedis</taxon>
        <taxon>Mucoromycota</taxon>
        <taxon>Glomeromycotina</taxon>
        <taxon>Glomeromycetes</taxon>
        <taxon>Diversisporales</taxon>
        <taxon>Gigasporaceae</taxon>
        <taxon>Gigaspora</taxon>
    </lineage>
</organism>
<keyword evidence="2" id="KW-0812">Transmembrane</keyword>
<feature type="compositionally biased region" description="Polar residues" evidence="1">
    <location>
        <begin position="1"/>
        <end position="20"/>
    </location>
</feature>
<feature type="transmembrane region" description="Helical" evidence="2">
    <location>
        <begin position="851"/>
        <end position="872"/>
    </location>
</feature>
<feature type="transmembrane region" description="Helical" evidence="2">
    <location>
        <begin position="878"/>
        <end position="904"/>
    </location>
</feature>
<keyword evidence="4" id="KW-1185">Reference proteome</keyword>
<sequence length="1000" mass="118319">MTQGFIRNSKINNEGESSQAPKFENKEQKIEIESEPPSPTKPPKLTKLPDDLKQLNQDQLVKQPENESYQPISFKLDCLINLKEFNVKDDQKLVAVSNNKLVAIAHWLNLRITVLNLAIKKKVNIELYPYSNNIPVIRAEFYNNEDFVMHPSREETNNYCFILNGSFKNLHNDKQSWTIDNSISCRKISDIEDHTINKGKILLLDKGGLLTQWNLNTLSIENKYQLDIITNYDHIFYQYTFNKNSILLAVYSRLLEGRIFINGIIYIFSVENSMLLSQCQIKNNVENFRFISFDKEERLLLSFYFSYKLDIRDPYNLQHVSENESISNLCKELLNNEVSTKLDISSKEFKTTLMDENIYYMLEGCLWVQKISKKQWIEYLQKRSQGFDKIRVLPKKSQIEKLLQKLINKGNNYTIYNRMEETKFYEGSLVKWEVNGYENAIRAFKKSDSNTWEDIDSIKLENFWMPYSNETYNIPMYICSCDLLHNDNLAVITSFGLFIWSTWQKDEKIKKIRVLYYMSYGDREYYKDVENSCFINLLNKIQKNKKSLLPAPDFGFLYERTYTYYHDRLFLKELLNNLLDDYIEDNTLMKLYRQELLEFCLKFQQYSLAERLCNKICCETNLMKLCGEDFLKGFLKYQFYLFAEKLYNKIYKETEKDNFLEKIQLLDILTFSFEKLTQYPQLLKKCLSYTLFIHSPSNYKKIKYNKFFSKPHLQSHIKYLQPYFTSNITEKIKHPFILLDSKIKFSTYIKNIAEEIEKIFFKNFQAYFSRHQFPELYKYWCAVTIEELSNHTQNLLLIITIIFGGLHFTFEIRQFILFPLNWVTEIWNYFGAILFPVLTSINLLQSSTTPIWAITISILLLELKFITFFRAIEFGGTHWAMIIGVIKSSLSFFVIIGLIMFVFAHSLHILLRSNISDNINNSEESNTNMFINLDTAYLAVYMILTGDSSSVSNCFDKLYKIVAKIQNDKWDDDIIEMAFIPNSLLRIIGKTELKEINLQN</sequence>
<evidence type="ECO:0000256" key="2">
    <source>
        <dbReference type="SAM" id="Phobius"/>
    </source>
</evidence>
<keyword evidence="2" id="KW-0472">Membrane</keyword>
<dbReference type="Proteomes" id="UP000266673">
    <property type="component" value="Unassembled WGS sequence"/>
</dbReference>
<dbReference type="OrthoDB" id="2435781at2759"/>
<reference evidence="3 4" key="1">
    <citation type="submission" date="2018-06" db="EMBL/GenBank/DDBJ databases">
        <title>Comparative genomics reveals the genomic features of Rhizophagus irregularis, R. cerebriforme, R. diaphanum and Gigaspora rosea, and their symbiotic lifestyle signature.</title>
        <authorList>
            <person name="Morin E."/>
            <person name="San Clemente H."/>
            <person name="Chen E.C.H."/>
            <person name="De La Providencia I."/>
            <person name="Hainaut M."/>
            <person name="Kuo A."/>
            <person name="Kohler A."/>
            <person name="Murat C."/>
            <person name="Tang N."/>
            <person name="Roy S."/>
            <person name="Loubradou J."/>
            <person name="Henrissat B."/>
            <person name="Grigoriev I.V."/>
            <person name="Corradi N."/>
            <person name="Roux C."/>
            <person name="Martin F.M."/>
        </authorList>
    </citation>
    <scope>NUCLEOTIDE SEQUENCE [LARGE SCALE GENOMIC DNA]</scope>
    <source>
        <strain evidence="3 4">DAOM 194757</strain>
    </source>
</reference>
<dbReference type="EMBL" id="QKWP01001836">
    <property type="protein sequence ID" value="RIB06317.1"/>
    <property type="molecule type" value="Genomic_DNA"/>
</dbReference>
<dbReference type="InterPro" id="IPR036322">
    <property type="entry name" value="WD40_repeat_dom_sf"/>
</dbReference>
<evidence type="ECO:0008006" key="5">
    <source>
        <dbReference type="Google" id="ProtNLM"/>
    </source>
</evidence>
<gene>
    <name evidence="3" type="ORF">C2G38_2217429</name>
</gene>
<evidence type="ECO:0000313" key="3">
    <source>
        <dbReference type="EMBL" id="RIB06317.1"/>
    </source>
</evidence>
<feature type="compositionally biased region" description="Basic and acidic residues" evidence="1">
    <location>
        <begin position="23"/>
        <end position="32"/>
    </location>
</feature>
<keyword evidence="2" id="KW-1133">Transmembrane helix</keyword>
<feature type="transmembrane region" description="Helical" evidence="2">
    <location>
        <begin position="826"/>
        <end position="844"/>
    </location>
</feature>
<dbReference type="SUPFAM" id="SSF50978">
    <property type="entry name" value="WD40 repeat-like"/>
    <property type="match status" value="1"/>
</dbReference>
<accession>A0A397UB78</accession>
<feature type="region of interest" description="Disordered" evidence="1">
    <location>
        <begin position="1"/>
        <end position="49"/>
    </location>
</feature>